<gene>
    <name evidence="8" type="ORF">EYC82_06845</name>
</gene>
<dbReference type="InterPro" id="IPR044845">
    <property type="entry name" value="HPAT/SRGT1-like"/>
</dbReference>
<evidence type="ECO:0000313" key="9">
    <source>
        <dbReference type="Proteomes" id="UP001143304"/>
    </source>
</evidence>
<name>A0ABT3T6G1_9GAMM</name>
<organism evidence="8 9">
    <name type="scientific">Candidatus Marimicrobium litorale</name>
    <dbReference type="NCBI Taxonomy" id="2518991"/>
    <lineage>
        <taxon>Bacteria</taxon>
        <taxon>Pseudomonadati</taxon>
        <taxon>Pseudomonadota</taxon>
        <taxon>Gammaproteobacteria</taxon>
        <taxon>Cellvibrionales</taxon>
        <taxon>Halieaceae</taxon>
        <taxon>Marimicrobium</taxon>
    </lineage>
</organism>
<protein>
    <recommendedName>
        <fullName evidence="7">Hydroxyproline O-arabinosyltransferase-like domain-containing protein</fullName>
    </recommendedName>
</protein>
<comment type="caution">
    <text evidence="8">The sequence shown here is derived from an EMBL/GenBank/DDBJ whole genome shotgun (WGS) entry which is preliminary data.</text>
</comment>
<evidence type="ECO:0000256" key="6">
    <source>
        <dbReference type="ARBA" id="ARBA00023136"/>
    </source>
</evidence>
<accession>A0ABT3T6G1</accession>
<keyword evidence="3" id="KW-0808">Transferase</keyword>
<evidence type="ECO:0000256" key="2">
    <source>
        <dbReference type="ARBA" id="ARBA00022676"/>
    </source>
</evidence>
<evidence type="ECO:0000256" key="1">
    <source>
        <dbReference type="ARBA" id="ARBA00004167"/>
    </source>
</evidence>
<dbReference type="PANTHER" id="PTHR31485:SF7">
    <property type="entry name" value="PEPTIDYL SERINE ALPHA-GALACTOSYLTRANSFERASE"/>
    <property type="match status" value="1"/>
</dbReference>
<dbReference type="PANTHER" id="PTHR31485">
    <property type="entry name" value="PEPTIDYL SERINE ALPHA-GALACTOSYLTRANSFERASE"/>
    <property type="match status" value="1"/>
</dbReference>
<reference evidence="8" key="1">
    <citation type="submission" date="2019-02" db="EMBL/GenBank/DDBJ databases">
        <authorList>
            <person name="Li S.-H."/>
        </authorList>
    </citation>
    <scope>NUCLEOTIDE SEQUENCE</scope>
    <source>
        <strain evidence="8">IMCC11814</strain>
    </source>
</reference>
<evidence type="ECO:0000256" key="4">
    <source>
        <dbReference type="ARBA" id="ARBA00022692"/>
    </source>
</evidence>
<keyword evidence="5" id="KW-1133">Transmembrane helix</keyword>
<evidence type="ECO:0000256" key="3">
    <source>
        <dbReference type="ARBA" id="ARBA00022679"/>
    </source>
</evidence>
<dbReference type="EMBL" id="SHNO01000001">
    <property type="protein sequence ID" value="MCX2977069.1"/>
    <property type="molecule type" value="Genomic_DNA"/>
</dbReference>
<comment type="subcellular location">
    <subcellularLocation>
        <location evidence="1">Membrane</location>
        <topology evidence="1">Single-pass membrane protein</topology>
    </subcellularLocation>
</comment>
<dbReference type="RefSeq" id="WP_279248797.1">
    <property type="nucleotide sequence ID" value="NZ_SHNO01000001.1"/>
</dbReference>
<keyword evidence="6" id="KW-0472">Membrane</keyword>
<dbReference type="Proteomes" id="UP001143304">
    <property type="component" value="Unassembled WGS sequence"/>
</dbReference>
<sequence length="373" mass="42375">MFYTVFPTNHNACMQWQSELLAYSWQRSGQEGILVRLLATETPAHIPPLDHVTTIATSLHDIEPVTGDHYPVYNKPASLLEWLYQYEPEGTVLLIEPDCIFRRAVNQRAQPGAPVSQTWEDYPLVAPSTTHPYGLGHGFAFLEEYCSNTLEMMPSVMTPTLIHTSDLKRICGRWLELARLIRRHYRSPDDGPAWNSDVFAYMIAATEYGLIHTPAQLSSNPLWPEPDSPDLLDSPLVHYCHPVRDGNDATLFAKSDYTPWTPVPEPQQASTGIGRDILAIINRFIAQREGALPAIPPLVMPQHRKDVRHAQVDGQHLLMSRDGRDQLWLSGDEWAIWQQCDGQTPAVDMGDGKRVQRVVNLLSDHRLLERWFF</sequence>
<evidence type="ECO:0000313" key="8">
    <source>
        <dbReference type="EMBL" id="MCX2977069.1"/>
    </source>
</evidence>
<evidence type="ECO:0000259" key="7">
    <source>
        <dbReference type="Pfam" id="PF23452"/>
    </source>
</evidence>
<dbReference type="Pfam" id="PF23452">
    <property type="entry name" value="HPAT"/>
    <property type="match status" value="1"/>
</dbReference>
<keyword evidence="2" id="KW-0328">Glycosyltransferase</keyword>
<keyword evidence="4" id="KW-0812">Transmembrane</keyword>
<feature type="domain" description="Hydroxyproline O-arabinosyltransferase-like" evidence="7">
    <location>
        <begin position="2"/>
        <end position="213"/>
    </location>
</feature>
<keyword evidence="9" id="KW-1185">Reference proteome</keyword>
<proteinExistence type="predicted"/>
<evidence type="ECO:0000256" key="5">
    <source>
        <dbReference type="ARBA" id="ARBA00022989"/>
    </source>
</evidence>
<dbReference type="InterPro" id="IPR056508">
    <property type="entry name" value="HPAT-like"/>
</dbReference>